<name>A0ABY3X8Z0_9GAMM</name>
<accession>A0ABY3X8Z0</accession>
<evidence type="ECO:0000313" key="2">
    <source>
        <dbReference type="Proteomes" id="UP000829194"/>
    </source>
</evidence>
<dbReference type="InterPro" id="IPR032710">
    <property type="entry name" value="NTF2-like_dom_sf"/>
</dbReference>
<dbReference type="EMBL" id="CP093547">
    <property type="protein sequence ID" value="UNP29057.1"/>
    <property type="molecule type" value="Genomic_DNA"/>
</dbReference>
<dbReference type="Pfam" id="PF12893">
    <property type="entry name" value="Lumazine_bd_2"/>
    <property type="match status" value="1"/>
</dbReference>
<organism evidence="1 2">
    <name type="scientific">Lysobacter gummosus</name>
    <dbReference type="NCBI Taxonomy" id="262324"/>
    <lineage>
        <taxon>Bacteria</taxon>
        <taxon>Pseudomonadati</taxon>
        <taxon>Pseudomonadota</taxon>
        <taxon>Gammaproteobacteria</taxon>
        <taxon>Lysobacterales</taxon>
        <taxon>Lysobacteraceae</taxon>
        <taxon>Lysobacter</taxon>
    </lineage>
</organism>
<dbReference type="RefSeq" id="WP_057944572.1">
    <property type="nucleotide sequence ID" value="NZ_CP011131.1"/>
</dbReference>
<keyword evidence="2" id="KW-1185">Reference proteome</keyword>
<protein>
    <submittedName>
        <fullName evidence="1">Nuclear transport factor 2 family protein</fullName>
    </submittedName>
</protein>
<dbReference type="Gene3D" id="3.10.450.50">
    <property type="match status" value="1"/>
</dbReference>
<sequence length="121" mass="13674">MSDHQALLELTNTYLRGIYEGDTRSLRSVFHPSARIEDVTTGRFRSRDVDQYLQAVASRVSPREAGEPLRMAPRSIEVVGEMAMVTAELRFLGNHFINLLSLLRCDGQWLITHKQFGPAGE</sequence>
<dbReference type="Proteomes" id="UP000829194">
    <property type="component" value="Chromosome"/>
</dbReference>
<dbReference type="InterPro" id="IPR039437">
    <property type="entry name" value="FrzH/put_lumazine-bd"/>
</dbReference>
<proteinExistence type="predicted"/>
<dbReference type="SUPFAM" id="SSF54427">
    <property type="entry name" value="NTF2-like"/>
    <property type="match status" value="1"/>
</dbReference>
<gene>
    <name evidence="1" type="ORF">MOV92_21730</name>
</gene>
<evidence type="ECO:0000313" key="1">
    <source>
        <dbReference type="EMBL" id="UNP29057.1"/>
    </source>
</evidence>
<reference evidence="1 2" key="1">
    <citation type="submission" date="2022-03" db="EMBL/GenBank/DDBJ databases">
        <title>Complete genome sequence of Lysobacter capsici VKM B-2533 and Lysobacter gummosus 10.1.1, promising sources of lytic agents.</title>
        <authorList>
            <person name="Tarlachkov S.V."/>
            <person name="Kudryakova I.V."/>
            <person name="Afoshin A.S."/>
            <person name="Leontyevskaya E.A."/>
            <person name="Leontyevskaya N.V."/>
        </authorList>
    </citation>
    <scope>NUCLEOTIDE SEQUENCE [LARGE SCALE GENOMIC DNA]</scope>
    <source>
        <strain evidence="1 2">10.1.1</strain>
    </source>
</reference>